<comment type="caution">
    <text evidence="1">The sequence shown here is derived from an EMBL/GenBank/DDBJ whole genome shotgun (WGS) entry which is preliminary data.</text>
</comment>
<name>A0AAV7KW35_PLEWA</name>
<accession>A0AAV7KW35</accession>
<evidence type="ECO:0000313" key="1">
    <source>
        <dbReference type="EMBL" id="KAJ1083691.1"/>
    </source>
</evidence>
<dbReference type="AlphaFoldDB" id="A0AAV7KW35"/>
<sequence>MGTSPLRTKSIWALRASNHSECGQAECRWARPARVRRRAGELPFVAWTEVGGRLAIPARSQTGPAPAPRSLPSEQVRVCIDTPAPGICARRTAPARGCGLGCCVVQAGPVDSLRSVPRDLGT</sequence>
<dbReference type="EMBL" id="JANPWB010000016">
    <property type="protein sequence ID" value="KAJ1083691.1"/>
    <property type="molecule type" value="Genomic_DNA"/>
</dbReference>
<protein>
    <submittedName>
        <fullName evidence="1">Uncharacterized protein</fullName>
    </submittedName>
</protein>
<organism evidence="1 2">
    <name type="scientific">Pleurodeles waltl</name>
    <name type="common">Iberian ribbed newt</name>
    <dbReference type="NCBI Taxonomy" id="8319"/>
    <lineage>
        <taxon>Eukaryota</taxon>
        <taxon>Metazoa</taxon>
        <taxon>Chordata</taxon>
        <taxon>Craniata</taxon>
        <taxon>Vertebrata</taxon>
        <taxon>Euteleostomi</taxon>
        <taxon>Amphibia</taxon>
        <taxon>Batrachia</taxon>
        <taxon>Caudata</taxon>
        <taxon>Salamandroidea</taxon>
        <taxon>Salamandridae</taxon>
        <taxon>Pleurodelinae</taxon>
        <taxon>Pleurodeles</taxon>
    </lineage>
</organism>
<evidence type="ECO:0000313" key="2">
    <source>
        <dbReference type="Proteomes" id="UP001066276"/>
    </source>
</evidence>
<proteinExistence type="predicted"/>
<reference evidence="1" key="1">
    <citation type="journal article" date="2022" name="bioRxiv">
        <title>Sequencing and chromosome-scale assembly of the giantPleurodeles waltlgenome.</title>
        <authorList>
            <person name="Brown T."/>
            <person name="Elewa A."/>
            <person name="Iarovenko S."/>
            <person name="Subramanian E."/>
            <person name="Araus A.J."/>
            <person name="Petzold A."/>
            <person name="Susuki M."/>
            <person name="Suzuki K.-i.T."/>
            <person name="Hayashi T."/>
            <person name="Toyoda A."/>
            <person name="Oliveira C."/>
            <person name="Osipova E."/>
            <person name="Leigh N.D."/>
            <person name="Simon A."/>
            <person name="Yun M.H."/>
        </authorList>
    </citation>
    <scope>NUCLEOTIDE SEQUENCE</scope>
    <source>
        <strain evidence="1">20211129_DDA</strain>
        <tissue evidence="1">Liver</tissue>
    </source>
</reference>
<dbReference type="Proteomes" id="UP001066276">
    <property type="component" value="Chromosome 12"/>
</dbReference>
<gene>
    <name evidence="1" type="ORF">NDU88_003846</name>
</gene>
<keyword evidence="2" id="KW-1185">Reference proteome</keyword>